<dbReference type="InterPro" id="IPR015424">
    <property type="entry name" value="PyrdxlP-dep_Trfase"/>
</dbReference>
<dbReference type="PIRSF" id="PIRSF000390">
    <property type="entry name" value="PLP_StrS"/>
    <property type="match status" value="1"/>
</dbReference>
<gene>
    <name evidence="1" type="ORF">UFOPK2683_00163</name>
    <name evidence="2" type="ORF">UFOPK3605_00747</name>
    <name evidence="3" type="ORF">UFOPK3897_01205</name>
    <name evidence="4" type="ORF">UFOPK4121_01222</name>
</gene>
<dbReference type="InterPro" id="IPR015422">
    <property type="entry name" value="PyrdxlP-dep_Trfase_small"/>
</dbReference>
<sequence length="368" mass="39606">MGKPNLLNELDIELAPNTVGELELSAVKRVFQSGKISSGLETIKLENEFSDLVCGRACVAMNSGTAALYSSLKVLGVSSGDEVIVPAFTFVGTANAVALTGATPVFVDIDPQTFCIDPQAVEAAITPRTAAILPVHLFGHPSAMKDLMEISSRFDLMVIEDAAQAHLAKLDDKPVGSWGKAAAFSFYATKNMTSGEGGMAVFEDSAAAEKAMAFRNQGINENGEAVSIGNNFRMADINAAIGRSQLSRLVQSTHIRRKNATFLNNELRGVITPPTATGAFHVFHQYTIRVAGFNRDEFAKQLKIRGIASGVYYRKPIHKLIPYERPLELPHTQKACDEVLAIPVHPLLTERELERIVIGVNAVANSGA</sequence>
<evidence type="ECO:0000313" key="4">
    <source>
        <dbReference type="EMBL" id="CAB5029487.1"/>
    </source>
</evidence>
<dbReference type="PANTHER" id="PTHR30244:SF34">
    <property type="entry name" value="DTDP-4-AMINO-4,6-DIDEOXYGALACTOSE TRANSAMINASE"/>
    <property type="match status" value="1"/>
</dbReference>
<reference evidence="1" key="1">
    <citation type="submission" date="2020-05" db="EMBL/GenBank/DDBJ databases">
        <authorList>
            <person name="Chiriac C."/>
            <person name="Salcher M."/>
            <person name="Ghai R."/>
            <person name="Kavagutti S V."/>
        </authorList>
    </citation>
    <scope>NUCLEOTIDE SEQUENCE</scope>
</reference>
<dbReference type="GO" id="GO:0008483">
    <property type="term" value="F:transaminase activity"/>
    <property type="evidence" value="ECO:0007669"/>
    <property type="project" value="TreeGrafter"/>
</dbReference>
<accession>A0A6J6QT39</accession>
<dbReference type="InterPro" id="IPR000653">
    <property type="entry name" value="DegT/StrS_aminotransferase"/>
</dbReference>
<dbReference type="EMBL" id="CAFBPQ010000044">
    <property type="protein sequence ID" value="CAB5029487.1"/>
    <property type="molecule type" value="Genomic_DNA"/>
</dbReference>
<dbReference type="Gene3D" id="3.90.1150.10">
    <property type="entry name" value="Aspartate Aminotransferase, domain 1"/>
    <property type="match status" value="1"/>
</dbReference>
<dbReference type="EMBL" id="CAEZYK010000005">
    <property type="protein sequence ID" value="CAB4713976.1"/>
    <property type="molecule type" value="Genomic_DNA"/>
</dbReference>
<dbReference type="PANTHER" id="PTHR30244">
    <property type="entry name" value="TRANSAMINASE"/>
    <property type="match status" value="1"/>
</dbReference>
<dbReference type="EMBL" id="CAFBMM010000029">
    <property type="protein sequence ID" value="CAB4905724.1"/>
    <property type="molecule type" value="Genomic_DNA"/>
</dbReference>
<evidence type="ECO:0000313" key="3">
    <source>
        <dbReference type="EMBL" id="CAB4982646.1"/>
    </source>
</evidence>
<dbReference type="InterPro" id="IPR015421">
    <property type="entry name" value="PyrdxlP-dep_Trfase_major"/>
</dbReference>
<dbReference type="GO" id="GO:0000271">
    <property type="term" value="P:polysaccharide biosynthetic process"/>
    <property type="evidence" value="ECO:0007669"/>
    <property type="project" value="TreeGrafter"/>
</dbReference>
<evidence type="ECO:0000313" key="1">
    <source>
        <dbReference type="EMBL" id="CAB4713976.1"/>
    </source>
</evidence>
<dbReference type="EMBL" id="CAFBOF010000030">
    <property type="protein sequence ID" value="CAB4982646.1"/>
    <property type="molecule type" value="Genomic_DNA"/>
</dbReference>
<dbReference type="CDD" id="cd00616">
    <property type="entry name" value="AHBA_syn"/>
    <property type="match status" value="1"/>
</dbReference>
<proteinExistence type="predicted"/>
<dbReference type="Gene3D" id="3.40.640.10">
    <property type="entry name" value="Type I PLP-dependent aspartate aminotransferase-like (Major domain)"/>
    <property type="match status" value="1"/>
</dbReference>
<dbReference type="SUPFAM" id="SSF53383">
    <property type="entry name" value="PLP-dependent transferases"/>
    <property type="match status" value="1"/>
</dbReference>
<evidence type="ECO:0000313" key="2">
    <source>
        <dbReference type="EMBL" id="CAB4905724.1"/>
    </source>
</evidence>
<dbReference type="Pfam" id="PF01041">
    <property type="entry name" value="DegT_DnrJ_EryC1"/>
    <property type="match status" value="1"/>
</dbReference>
<name>A0A6J6QT39_9ZZZZ</name>
<protein>
    <submittedName>
        <fullName evidence="1">Unannotated protein</fullName>
    </submittedName>
</protein>
<dbReference type="GO" id="GO:0030170">
    <property type="term" value="F:pyridoxal phosphate binding"/>
    <property type="evidence" value="ECO:0007669"/>
    <property type="project" value="TreeGrafter"/>
</dbReference>
<dbReference type="AlphaFoldDB" id="A0A6J6QT39"/>
<organism evidence="1">
    <name type="scientific">freshwater metagenome</name>
    <dbReference type="NCBI Taxonomy" id="449393"/>
    <lineage>
        <taxon>unclassified sequences</taxon>
        <taxon>metagenomes</taxon>
        <taxon>ecological metagenomes</taxon>
    </lineage>
</organism>